<reference evidence="3" key="1">
    <citation type="submission" date="2016-03" db="EMBL/GenBank/DDBJ databases">
        <title>Updated assembly of Pseudogymnoascus destructans, the fungus causing white-nose syndrome of bats.</title>
        <authorList>
            <person name="Palmer J.M."/>
            <person name="Drees K.P."/>
            <person name="Foster J.T."/>
            <person name="Lindner D.L."/>
        </authorList>
    </citation>
    <scope>NUCLEOTIDE SEQUENCE [LARGE SCALE GENOMIC DNA]</scope>
    <source>
        <strain evidence="3">20631-21</strain>
    </source>
</reference>
<dbReference type="GO" id="GO:0016538">
    <property type="term" value="F:cyclin-dependent protein serine/threonine kinase regulator activity"/>
    <property type="evidence" value="ECO:0007669"/>
    <property type="project" value="TreeGrafter"/>
</dbReference>
<dbReference type="GO" id="GO:0019901">
    <property type="term" value="F:protein kinase binding"/>
    <property type="evidence" value="ECO:0007669"/>
    <property type="project" value="InterPro"/>
</dbReference>
<name>A0A177AFB5_9PEZI</name>
<dbReference type="Gene3D" id="1.10.472.10">
    <property type="entry name" value="Cyclin-like"/>
    <property type="match status" value="1"/>
</dbReference>
<dbReference type="PANTHER" id="PTHR15615">
    <property type="match status" value="1"/>
</dbReference>
<dbReference type="Proteomes" id="UP000077154">
    <property type="component" value="Unassembled WGS sequence"/>
</dbReference>
<evidence type="ECO:0000259" key="2">
    <source>
        <dbReference type="Pfam" id="PF00134"/>
    </source>
</evidence>
<evidence type="ECO:0000313" key="3">
    <source>
        <dbReference type="EMBL" id="OAF60819.1"/>
    </source>
</evidence>
<dbReference type="Pfam" id="PF00134">
    <property type="entry name" value="Cyclin_N"/>
    <property type="match status" value="1"/>
</dbReference>
<sequence>MDSTRRRPQHQDAAFDHFVCTPVTEDMISYLAEMAQAVIQCETFPTTEQVQLQTPTPPTTPPPALSAADLKIPSLEQFITSLVIHSNVQVPTLMTTLLYLHRLKKKLPPVAKGLRCTTHRIFLACLILSAKFLNDSSPKNKHWAGYTSVPSTLYQDFSQFGFSGNEVNLMERQLLYLLDWDLNFGLAELEGHFEHFLDPIRNAIEEDRQIKNRHREYLAQREAERNTLRIARPALDDFNVRTETSEPTVAQPRAMYNSAKAYKAEFLKRRTPSASDIPDLSRSGTADTTGSYSMGCYSGHSSRESSRSRSNTPISRIPSMNSFREDLKVDMFPSQSDDYYLPVAPTMSPEQVYIAAPTHGKVQPDITTMYDIEQATQQSSRRARMAMSMGMGRSQNIISRFLGYRN</sequence>
<accession>A0A177AFB5</accession>
<evidence type="ECO:0000256" key="1">
    <source>
        <dbReference type="SAM" id="MobiDB-lite"/>
    </source>
</evidence>
<proteinExistence type="predicted"/>
<dbReference type="OrthoDB" id="10250320at2759"/>
<feature type="region of interest" description="Disordered" evidence="1">
    <location>
        <begin position="273"/>
        <end position="319"/>
    </location>
</feature>
<dbReference type="InterPro" id="IPR036915">
    <property type="entry name" value="Cyclin-like_sf"/>
</dbReference>
<feature type="domain" description="Cyclin N-terminal" evidence="2">
    <location>
        <begin position="75"/>
        <end position="183"/>
    </location>
</feature>
<gene>
    <name evidence="3" type="ORF">VC83_02433</name>
</gene>
<dbReference type="EMBL" id="KV441390">
    <property type="protein sequence ID" value="OAF60819.1"/>
    <property type="molecule type" value="Genomic_DNA"/>
</dbReference>
<dbReference type="PANTHER" id="PTHR15615:SF10">
    <property type="entry name" value="PHO85 CYCLIN-2-RELATED"/>
    <property type="match status" value="1"/>
</dbReference>
<dbReference type="RefSeq" id="XP_024326100.1">
    <property type="nucleotide sequence ID" value="XM_024466097.1"/>
</dbReference>
<protein>
    <recommendedName>
        <fullName evidence="2">Cyclin N-terminal domain-containing protein</fullName>
    </recommendedName>
</protein>
<dbReference type="AlphaFoldDB" id="A0A177AFB5"/>
<dbReference type="GeneID" id="36285516"/>
<dbReference type="VEuPathDB" id="FungiDB:GMDG_02380"/>
<organism evidence="3">
    <name type="scientific">Pseudogymnoascus destructans</name>
    <dbReference type="NCBI Taxonomy" id="655981"/>
    <lineage>
        <taxon>Eukaryota</taxon>
        <taxon>Fungi</taxon>
        <taxon>Dikarya</taxon>
        <taxon>Ascomycota</taxon>
        <taxon>Pezizomycotina</taxon>
        <taxon>Leotiomycetes</taxon>
        <taxon>Thelebolales</taxon>
        <taxon>Thelebolaceae</taxon>
        <taxon>Pseudogymnoascus</taxon>
    </lineage>
</organism>
<dbReference type="SUPFAM" id="SSF47954">
    <property type="entry name" value="Cyclin-like"/>
    <property type="match status" value="1"/>
</dbReference>
<dbReference type="InterPro" id="IPR013922">
    <property type="entry name" value="Cyclin_PHO80-like"/>
</dbReference>
<dbReference type="eggNOG" id="KOG1674">
    <property type="taxonomic scope" value="Eukaryota"/>
</dbReference>
<dbReference type="CDD" id="cd20557">
    <property type="entry name" value="CYCLIN_ScPCL1-like"/>
    <property type="match status" value="1"/>
</dbReference>
<dbReference type="InterPro" id="IPR006671">
    <property type="entry name" value="Cyclin_N"/>
</dbReference>
<dbReference type="GO" id="GO:0005634">
    <property type="term" value="C:nucleus"/>
    <property type="evidence" value="ECO:0007669"/>
    <property type="project" value="TreeGrafter"/>
</dbReference>
<feature type="compositionally biased region" description="Polar residues" evidence="1">
    <location>
        <begin position="282"/>
        <end position="292"/>
    </location>
</feature>
<dbReference type="GO" id="GO:0000307">
    <property type="term" value="C:cyclin-dependent protein kinase holoenzyme complex"/>
    <property type="evidence" value="ECO:0007669"/>
    <property type="project" value="TreeGrafter"/>
</dbReference>